<dbReference type="AlphaFoldDB" id="A0A7W6GCL4"/>
<sequence>MRTTSSLLLLPAALISFAPRVYAENLVIWTPVKVSERSYKATMGFRLPTEWETSAGADIGLAASKGGVLLGGSEQASLWGKITKVSVTPAARAERSASVRVDTLRGSGALMLSRSRSWIFSDTLDMVSTRFVQVRYDAVDARQTFVDTSQALKLIQPWTGTSISAAATVSSFTGDVTSSLALNQIILPDLNLSATISNPGSSTRSGSVNVNYRVTW</sequence>
<feature type="chain" id="PRO_5031155329" evidence="1">
    <location>
        <begin position="24"/>
        <end position="216"/>
    </location>
</feature>
<feature type="signal peptide" evidence="1">
    <location>
        <begin position="1"/>
        <end position="23"/>
    </location>
</feature>
<dbReference type="Proteomes" id="UP000582090">
    <property type="component" value="Unassembled WGS sequence"/>
</dbReference>
<gene>
    <name evidence="2" type="ORF">GGQ67_003875</name>
</gene>
<keyword evidence="1" id="KW-0732">Signal</keyword>
<dbReference type="RefSeq" id="WP_246400243.1">
    <property type="nucleotide sequence ID" value="NZ_JACIDW010000015.1"/>
</dbReference>
<organism evidence="2 3">
    <name type="scientific">Rhizobium metallidurans</name>
    <dbReference type="NCBI Taxonomy" id="1265931"/>
    <lineage>
        <taxon>Bacteria</taxon>
        <taxon>Pseudomonadati</taxon>
        <taxon>Pseudomonadota</taxon>
        <taxon>Alphaproteobacteria</taxon>
        <taxon>Hyphomicrobiales</taxon>
        <taxon>Rhizobiaceae</taxon>
        <taxon>Rhizobium/Agrobacterium group</taxon>
        <taxon>Rhizobium</taxon>
    </lineage>
</organism>
<accession>A0A7W6GCL4</accession>
<evidence type="ECO:0000256" key="1">
    <source>
        <dbReference type="SAM" id="SignalP"/>
    </source>
</evidence>
<protein>
    <submittedName>
        <fullName evidence="2">Uncharacterized protein</fullName>
    </submittedName>
</protein>
<proteinExistence type="predicted"/>
<reference evidence="2 3" key="1">
    <citation type="submission" date="2020-08" db="EMBL/GenBank/DDBJ databases">
        <title>Genomic Encyclopedia of Type Strains, Phase IV (KMG-IV): sequencing the most valuable type-strain genomes for metagenomic binning, comparative biology and taxonomic classification.</title>
        <authorList>
            <person name="Goeker M."/>
        </authorList>
    </citation>
    <scope>NUCLEOTIDE SEQUENCE [LARGE SCALE GENOMIC DNA]</scope>
    <source>
        <strain evidence="2 3">DSM 26575</strain>
    </source>
</reference>
<name>A0A7W6GCL4_9HYPH</name>
<comment type="caution">
    <text evidence="2">The sequence shown here is derived from an EMBL/GenBank/DDBJ whole genome shotgun (WGS) entry which is preliminary data.</text>
</comment>
<keyword evidence="3" id="KW-1185">Reference proteome</keyword>
<dbReference type="EMBL" id="JACIDW010000015">
    <property type="protein sequence ID" value="MBB3966190.1"/>
    <property type="molecule type" value="Genomic_DNA"/>
</dbReference>
<evidence type="ECO:0000313" key="2">
    <source>
        <dbReference type="EMBL" id="MBB3966190.1"/>
    </source>
</evidence>
<evidence type="ECO:0000313" key="3">
    <source>
        <dbReference type="Proteomes" id="UP000582090"/>
    </source>
</evidence>